<dbReference type="RefSeq" id="WP_164087049.1">
    <property type="nucleotide sequence ID" value="NZ_JAVSKO010000010.1"/>
</dbReference>
<dbReference type="NCBIfam" id="NF041560">
    <property type="entry name" value="T6SS_Burk_ExIF"/>
    <property type="match status" value="1"/>
</dbReference>
<gene>
    <name evidence="2" type="ORF">ROV92_20470</name>
</gene>
<keyword evidence="1" id="KW-1133">Transmembrane helix</keyword>
<dbReference type="Proteomes" id="UP001251948">
    <property type="component" value="Unassembled WGS sequence"/>
</dbReference>
<name>A0AAJ2JFY4_STEMA</name>
<accession>A0AAJ2JFY4</accession>
<dbReference type="InterPro" id="IPR048130">
    <property type="entry name" value="T6SS_ExIF-like"/>
</dbReference>
<reference evidence="2" key="1">
    <citation type="submission" date="2023-07" db="EMBL/GenBank/DDBJ databases">
        <title>Comparative genomics of clinical Stenotrophomonas maltophilia isolates reveals regions of diversity which correlate with colonization and persistence in vivo.</title>
        <authorList>
            <person name="Mcdaniel M.S."/>
            <person name="Swords W.E."/>
            <person name="Sumpter N.A."/>
            <person name="Lindgren N.R."/>
            <person name="Billiot C.E."/>
        </authorList>
    </citation>
    <scope>NUCLEOTIDE SEQUENCE</scope>
    <source>
        <strain evidence="2">Ism4</strain>
    </source>
</reference>
<feature type="transmembrane region" description="Helical" evidence="1">
    <location>
        <begin position="144"/>
        <end position="163"/>
    </location>
</feature>
<evidence type="ECO:0000313" key="2">
    <source>
        <dbReference type="EMBL" id="MDT3470372.1"/>
    </source>
</evidence>
<dbReference type="EMBL" id="JAVSKO010000010">
    <property type="protein sequence ID" value="MDT3470372.1"/>
    <property type="molecule type" value="Genomic_DNA"/>
</dbReference>
<keyword evidence="1" id="KW-0472">Membrane</keyword>
<sequence length="243" mass="27124">MITGTQVGPTSSGPLETAVGTIVDLRVQHCVKNVFWREGDREGMAATGAFAAALGLSGPAAGMAMMSAEEMDEPVTKVEFRLGEMAVEGLLWNWPFDEGDIVRVVGARNDEGRFFAISVLDENRRLIVSYPHVSAGTLAHWISVLKYSLVISIPWWGLVIAFYEWKFSAPFHLLVQSYLVGVLVFCLIGYRVGRRFVSFAKMADSVFSTLGWKGARRMNLRRVTKRKRRPGDHPALGDTYFRY</sequence>
<dbReference type="AlphaFoldDB" id="A0AAJ2JFY4"/>
<evidence type="ECO:0000256" key="1">
    <source>
        <dbReference type="SAM" id="Phobius"/>
    </source>
</evidence>
<evidence type="ECO:0000313" key="3">
    <source>
        <dbReference type="Proteomes" id="UP001251948"/>
    </source>
</evidence>
<comment type="caution">
    <text evidence="2">The sequence shown here is derived from an EMBL/GenBank/DDBJ whole genome shotgun (WGS) entry which is preliminary data.</text>
</comment>
<keyword evidence="1" id="KW-0812">Transmembrane</keyword>
<protein>
    <submittedName>
        <fullName evidence="2">Type VI secretion system effector</fullName>
    </submittedName>
</protein>
<proteinExistence type="predicted"/>
<organism evidence="2 3">
    <name type="scientific">Stenotrophomonas maltophilia</name>
    <name type="common">Pseudomonas maltophilia</name>
    <name type="synonym">Xanthomonas maltophilia</name>
    <dbReference type="NCBI Taxonomy" id="40324"/>
    <lineage>
        <taxon>Bacteria</taxon>
        <taxon>Pseudomonadati</taxon>
        <taxon>Pseudomonadota</taxon>
        <taxon>Gammaproteobacteria</taxon>
        <taxon>Lysobacterales</taxon>
        <taxon>Lysobacteraceae</taxon>
        <taxon>Stenotrophomonas</taxon>
        <taxon>Stenotrophomonas maltophilia group</taxon>
    </lineage>
</organism>
<feature type="transmembrane region" description="Helical" evidence="1">
    <location>
        <begin position="169"/>
        <end position="192"/>
    </location>
</feature>